<protein>
    <submittedName>
        <fullName evidence="3">Uncharacterized protein</fullName>
    </submittedName>
</protein>
<sequence>MRFFQRRRRLLIAIIASGAAMIVLVGFGVYGLLRGPLHGAESEQRGPEASERLETPPRPLRPVPVLSTSNPELFARSVASALFTWDTRHPSGPSEWAQMLVDVADADEAAALASDVRGYLPLPEMWEQLSAYGTRQRLDVESVTLPDAWTTALGQAAPGQLPRGTSAFTIDGTRLREGTWGMEDARSTRHVSFTVFIACPAHEPCRLLRISKLDRPLE</sequence>
<feature type="region of interest" description="Disordered" evidence="1">
    <location>
        <begin position="40"/>
        <end position="64"/>
    </location>
</feature>
<keyword evidence="2" id="KW-0812">Transmembrane</keyword>
<gene>
    <name evidence="3" type="ORF">BJY17_000779</name>
</gene>
<organism evidence="3 4">
    <name type="scientific">Agromyces hippuratus</name>
    <dbReference type="NCBI Taxonomy" id="286438"/>
    <lineage>
        <taxon>Bacteria</taxon>
        <taxon>Bacillati</taxon>
        <taxon>Actinomycetota</taxon>
        <taxon>Actinomycetes</taxon>
        <taxon>Micrococcales</taxon>
        <taxon>Microbacteriaceae</taxon>
        <taxon>Agromyces</taxon>
    </lineage>
</organism>
<keyword evidence="2" id="KW-1133">Transmembrane helix</keyword>
<feature type="transmembrane region" description="Helical" evidence="2">
    <location>
        <begin position="12"/>
        <end position="33"/>
    </location>
</feature>
<accession>A0A852WPE0</accession>
<evidence type="ECO:0000313" key="4">
    <source>
        <dbReference type="Proteomes" id="UP000549066"/>
    </source>
</evidence>
<reference evidence="3 4" key="1">
    <citation type="submission" date="2020-07" db="EMBL/GenBank/DDBJ databases">
        <title>Sequencing the genomes of 1000 actinobacteria strains.</title>
        <authorList>
            <person name="Klenk H.-P."/>
        </authorList>
    </citation>
    <scope>NUCLEOTIDE SEQUENCE [LARGE SCALE GENOMIC DNA]</scope>
    <source>
        <strain evidence="3 4">DSM 8598</strain>
    </source>
</reference>
<feature type="compositionally biased region" description="Basic and acidic residues" evidence="1">
    <location>
        <begin position="40"/>
        <end position="55"/>
    </location>
</feature>
<evidence type="ECO:0000256" key="2">
    <source>
        <dbReference type="SAM" id="Phobius"/>
    </source>
</evidence>
<keyword evidence="2" id="KW-0472">Membrane</keyword>
<name>A0A852WPE0_9MICO</name>
<comment type="caution">
    <text evidence="3">The sequence shown here is derived from an EMBL/GenBank/DDBJ whole genome shotgun (WGS) entry which is preliminary data.</text>
</comment>
<dbReference type="EMBL" id="JACCFI010000001">
    <property type="protein sequence ID" value="NYG20032.1"/>
    <property type="molecule type" value="Genomic_DNA"/>
</dbReference>
<dbReference type="RefSeq" id="WP_179550215.1">
    <property type="nucleotide sequence ID" value="NZ_JACCFI010000001.1"/>
</dbReference>
<keyword evidence="4" id="KW-1185">Reference proteome</keyword>
<dbReference type="Proteomes" id="UP000549066">
    <property type="component" value="Unassembled WGS sequence"/>
</dbReference>
<evidence type="ECO:0000256" key="1">
    <source>
        <dbReference type="SAM" id="MobiDB-lite"/>
    </source>
</evidence>
<dbReference type="AlphaFoldDB" id="A0A852WPE0"/>
<proteinExistence type="predicted"/>
<evidence type="ECO:0000313" key="3">
    <source>
        <dbReference type="EMBL" id="NYG20032.1"/>
    </source>
</evidence>